<dbReference type="AlphaFoldDB" id="A0A7J7ZRF0"/>
<dbReference type="InterPro" id="IPR035979">
    <property type="entry name" value="RBD_domain_sf"/>
</dbReference>
<dbReference type="EMBL" id="JACAGC010000003">
    <property type="protein sequence ID" value="KAF6376426.1"/>
    <property type="molecule type" value="Genomic_DNA"/>
</dbReference>
<dbReference type="InterPro" id="IPR012677">
    <property type="entry name" value="Nucleotide-bd_a/b_plait_sf"/>
</dbReference>
<proteinExistence type="predicted"/>
<comment type="caution">
    <text evidence="2">The sequence shown here is derived from an EMBL/GenBank/DDBJ whole genome shotgun (WGS) entry which is preliminary data.</text>
</comment>
<dbReference type="SUPFAM" id="SSF54928">
    <property type="entry name" value="RNA-binding domain, RBD"/>
    <property type="match status" value="1"/>
</dbReference>
<sequence length="260" mass="29413">MAASAKKKKRKTISLTDFLSKDGGTGGIRTYVPKPVTWADATDNLEGDVSTTWHRNLPCDVTEDSFKEFLRGLNISALHLPREPSNPERLKGFDYAEFEDLDSLFNALSFSEEFLDTECRARPATDSFDDYPPRRHDDSFGDKYGDSYASDQYCDGYWDSYRDGPCWDMGQYRGWITMMTEAAETTIEDMIPGQAVAEEHLVKGTVGMMTTEEEGDSMKTGMTDMMISPGAPEMFIRRDDRGPSQRPNFESKASEHFFGR</sequence>
<accession>A0A7J7ZRF0</accession>
<evidence type="ECO:0008006" key="4">
    <source>
        <dbReference type="Google" id="ProtNLM"/>
    </source>
</evidence>
<evidence type="ECO:0000313" key="3">
    <source>
        <dbReference type="Proteomes" id="UP000585614"/>
    </source>
</evidence>
<reference evidence="2 3" key="1">
    <citation type="journal article" date="2020" name="Nature">
        <title>Six reference-quality genomes reveal evolution of bat adaptations.</title>
        <authorList>
            <person name="Jebb D."/>
            <person name="Huang Z."/>
            <person name="Pippel M."/>
            <person name="Hughes G.M."/>
            <person name="Lavrichenko K."/>
            <person name="Devanna P."/>
            <person name="Winkler S."/>
            <person name="Jermiin L.S."/>
            <person name="Skirmuntt E.C."/>
            <person name="Katzourakis A."/>
            <person name="Burkitt-Gray L."/>
            <person name="Ray D.A."/>
            <person name="Sullivan K.A.M."/>
            <person name="Roscito J.G."/>
            <person name="Kirilenko B.M."/>
            <person name="Davalos L.M."/>
            <person name="Corthals A.P."/>
            <person name="Power M.L."/>
            <person name="Jones G."/>
            <person name="Ransome R.D."/>
            <person name="Dechmann D.K.N."/>
            <person name="Locatelli A.G."/>
            <person name="Puechmaille S.J."/>
            <person name="Fedrigo O."/>
            <person name="Jarvis E.D."/>
            <person name="Hiller M."/>
            <person name="Vernes S.C."/>
            <person name="Myers E.W."/>
            <person name="Teeling E.C."/>
        </authorList>
    </citation>
    <scope>NUCLEOTIDE SEQUENCE [LARGE SCALE GENOMIC DNA]</scope>
    <source>
        <strain evidence="2">MRhiFer1</strain>
        <tissue evidence="2">Lung</tissue>
    </source>
</reference>
<protein>
    <recommendedName>
        <fullName evidence="4">RRM domain-containing protein</fullName>
    </recommendedName>
</protein>
<dbReference type="Gene3D" id="3.30.70.330">
    <property type="match status" value="1"/>
</dbReference>
<organism evidence="2 3">
    <name type="scientific">Rhinolophus ferrumequinum</name>
    <name type="common">Greater horseshoe bat</name>
    <dbReference type="NCBI Taxonomy" id="59479"/>
    <lineage>
        <taxon>Eukaryota</taxon>
        <taxon>Metazoa</taxon>
        <taxon>Chordata</taxon>
        <taxon>Craniata</taxon>
        <taxon>Vertebrata</taxon>
        <taxon>Euteleostomi</taxon>
        <taxon>Mammalia</taxon>
        <taxon>Eutheria</taxon>
        <taxon>Laurasiatheria</taxon>
        <taxon>Chiroptera</taxon>
        <taxon>Yinpterochiroptera</taxon>
        <taxon>Rhinolophoidea</taxon>
        <taxon>Rhinolophidae</taxon>
        <taxon>Rhinolophinae</taxon>
        <taxon>Rhinolophus</taxon>
    </lineage>
</organism>
<evidence type="ECO:0000256" key="1">
    <source>
        <dbReference type="SAM" id="MobiDB-lite"/>
    </source>
</evidence>
<name>A0A7J7ZRF0_RHIFE</name>
<evidence type="ECO:0000313" key="2">
    <source>
        <dbReference type="EMBL" id="KAF6376426.1"/>
    </source>
</evidence>
<gene>
    <name evidence="2" type="ORF">mRhiFer1_009617</name>
</gene>
<dbReference type="GO" id="GO:0003676">
    <property type="term" value="F:nucleic acid binding"/>
    <property type="evidence" value="ECO:0007669"/>
    <property type="project" value="InterPro"/>
</dbReference>
<feature type="region of interest" description="Disordered" evidence="1">
    <location>
        <begin position="235"/>
        <end position="260"/>
    </location>
</feature>
<dbReference type="Proteomes" id="UP000585614">
    <property type="component" value="Unassembled WGS sequence"/>
</dbReference>